<comment type="similarity">
    <text evidence="2">Belongs to the SMN family.</text>
</comment>
<evidence type="ECO:0000256" key="2">
    <source>
        <dbReference type="ARBA" id="ARBA00005371"/>
    </source>
</evidence>
<feature type="region of interest" description="Disordered" evidence="6">
    <location>
        <begin position="331"/>
        <end position="505"/>
    </location>
</feature>
<dbReference type="InterPro" id="IPR010304">
    <property type="entry name" value="SMN_Tudor"/>
</dbReference>
<dbReference type="CDD" id="cd14270">
    <property type="entry name" value="UBA"/>
    <property type="match status" value="1"/>
</dbReference>
<feature type="domain" description="Tudor" evidence="8">
    <location>
        <begin position="580"/>
        <end position="640"/>
    </location>
</feature>
<feature type="region of interest" description="Disordered" evidence="6">
    <location>
        <begin position="264"/>
        <end position="319"/>
    </location>
</feature>
<evidence type="ECO:0000256" key="4">
    <source>
        <dbReference type="ARBA" id="ARBA00023187"/>
    </source>
</evidence>
<dbReference type="Gene3D" id="2.30.30.140">
    <property type="match status" value="1"/>
</dbReference>
<evidence type="ECO:0000259" key="8">
    <source>
        <dbReference type="PROSITE" id="PS50304"/>
    </source>
</evidence>
<feature type="region of interest" description="Disordered" evidence="6">
    <location>
        <begin position="182"/>
        <end position="216"/>
    </location>
</feature>
<dbReference type="SMART" id="SM00165">
    <property type="entry name" value="UBA"/>
    <property type="match status" value="1"/>
</dbReference>
<feature type="compositionally biased region" description="Basic and acidic residues" evidence="6">
    <location>
        <begin position="524"/>
        <end position="542"/>
    </location>
</feature>
<feature type="compositionally biased region" description="Polar residues" evidence="6">
    <location>
        <begin position="424"/>
        <end position="433"/>
    </location>
</feature>
<feature type="compositionally biased region" description="Polar residues" evidence="6">
    <location>
        <begin position="378"/>
        <end position="392"/>
    </location>
</feature>
<comment type="subcellular location">
    <subcellularLocation>
        <location evidence="1">Nucleus</location>
        <location evidence="1">Cajal body</location>
    </subcellularLocation>
</comment>
<dbReference type="PROSITE" id="PS50030">
    <property type="entry name" value="UBA"/>
    <property type="match status" value="1"/>
</dbReference>
<dbReference type="SUPFAM" id="SSF63748">
    <property type="entry name" value="Tudor/PWWP/MBT"/>
    <property type="match status" value="1"/>
</dbReference>
<protein>
    <submittedName>
        <fullName evidence="10">Tudor domain-containing protein 3-like</fullName>
    </submittedName>
</protein>
<feature type="compositionally biased region" description="Low complexity" evidence="6">
    <location>
        <begin position="695"/>
        <end position="707"/>
    </location>
</feature>
<evidence type="ECO:0000259" key="7">
    <source>
        <dbReference type="PROSITE" id="PS50030"/>
    </source>
</evidence>
<dbReference type="InterPro" id="IPR009060">
    <property type="entry name" value="UBA-like_sf"/>
</dbReference>
<evidence type="ECO:0000256" key="1">
    <source>
        <dbReference type="ARBA" id="ARBA00004408"/>
    </source>
</evidence>
<reference evidence="10" key="1">
    <citation type="submission" date="2025-08" db="UniProtKB">
        <authorList>
            <consortium name="RefSeq"/>
        </authorList>
    </citation>
    <scope>IDENTIFICATION</scope>
    <source>
        <tissue evidence="10">Testes</tissue>
    </source>
</reference>
<keyword evidence="3" id="KW-0507">mRNA processing</keyword>
<dbReference type="CDD" id="cd20413">
    <property type="entry name" value="Tudor_TDRD3"/>
    <property type="match status" value="1"/>
</dbReference>
<evidence type="ECO:0000256" key="5">
    <source>
        <dbReference type="ARBA" id="ARBA00023242"/>
    </source>
</evidence>
<dbReference type="SUPFAM" id="SSF46934">
    <property type="entry name" value="UBA-like"/>
    <property type="match status" value="1"/>
</dbReference>
<feature type="compositionally biased region" description="Basic and acidic residues" evidence="6">
    <location>
        <begin position="435"/>
        <end position="463"/>
    </location>
</feature>
<dbReference type="PROSITE" id="PS50304">
    <property type="entry name" value="TUDOR"/>
    <property type="match status" value="1"/>
</dbReference>
<dbReference type="InterPro" id="IPR015940">
    <property type="entry name" value="UBA"/>
</dbReference>
<organism evidence="9 10">
    <name type="scientific">Saccoglossus kowalevskii</name>
    <name type="common">Acorn worm</name>
    <dbReference type="NCBI Taxonomy" id="10224"/>
    <lineage>
        <taxon>Eukaryota</taxon>
        <taxon>Metazoa</taxon>
        <taxon>Hemichordata</taxon>
        <taxon>Enteropneusta</taxon>
        <taxon>Harrimaniidae</taxon>
        <taxon>Saccoglossus</taxon>
    </lineage>
</organism>
<evidence type="ECO:0000256" key="6">
    <source>
        <dbReference type="SAM" id="MobiDB-lite"/>
    </source>
</evidence>
<keyword evidence="4" id="KW-0508">mRNA splicing</keyword>
<dbReference type="RefSeq" id="XP_006818801.1">
    <property type="nucleotide sequence ID" value="XM_006818738.1"/>
</dbReference>
<feature type="compositionally biased region" description="Basic and acidic residues" evidence="6">
    <location>
        <begin position="356"/>
        <end position="371"/>
    </location>
</feature>
<feature type="compositionally biased region" description="Polar residues" evidence="6">
    <location>
        <begin position="464"/>
        <end position="491"/>
    </location>
</feature>
<evidence type="ECO:0000313" key="9">
    <source>
        <dbReference type="Proteomes" id="UP000694865"/>
    </source>
</evidence>
<gene>
    <name evidence="10" type="primary">LOC100373723</name>
</gene>
<dbReference type="Pfam" id="PF22562">
    <property type="entry name" value="UBA_7"/>
    <property type="match status" value="1"/>
</dbReference>
<keyword evidence="9" id="KW-1185">Reference proteome</keyword>
<feature type="region of interest" description="Disordered" evidence="6">
    <location>
        <begin position="667"/>
        <end position="707"/>
    </location>
</feature>
<dbReference type="InterPro" id="IPR047379">
    <property type="entry name" value="Tudor_TDRD3"/>
</dbReference>
<feature type="compositionally biased region" description="Basic and acidic residues" evidence="6">
    <location>
        <begin position="403"/>
        <end position="421"/>
    </location>
</feature>
<proteinExistence type="inferred from homology"/>
<dbReference type="Gene3D" id="1.10.8.10">
    <property type="entry name" value="DNA helicase RuvA subunit, C-terminal domain"/>
    <property type="match status" value="1"/>
</dbReference>
<feature type="region of interest" description="Disordered" evidence="6">
    <location>
        <begin position="518"/>
        <end position="558"/>
    </location>
</feature>
<evidence type="ECO:0000256" key="3">
    <source>
        <dbReference type="ARBA" id="ARBA00022664"/>
    </source>
</evidence>
<dbReference type="InterPro" id="IPR002999">
    <property type="entry name" value="Tudor"/>
</dbReference>
<dbReference type="Pfam" id="PF06003">
    <property type="entry name" value="SMN_Tudor"/>
    <property type="match status" value="1"/>
</dbReference>
<feature type="compositionally biased region" description="Low complexity" evidence="6">
    <location>
        <begin position="200"/>
        <end position="216"/>
    </location>
</feature>
<feature type="domain" description="UBA" evidence="7">
    <location>
        <begin position="225"/>
        <end position="265"/>
    </location>
</feature>
<evidence type="ECO:0000313" key="10">
    <source>
        <dbReference type="RefSeq" id="XP_006818801.1"/>
    </source>
</evidence>
<dbReference type="GeneID" id="100373723"/>
<accession>A0ABM0MFL0</accession>
<keyword evidence="5" id="KW-0539">Nucleus</keyword>
<feature type="compositionally biased region" description="Acidic residues" evidence="6">
    <location>
        <begin position="301"/>
        <end position="310"/>
    </location>
</feature>
<dbReference type="Proteomes" id="UP000694865">
    <property type="component" value="Unplaced"/>
</dbReference>
<dbReference type="SMART" id="SM00333">
    <property type="entry name" value="TUDOR"/>
    <property type="match status" value="1"/>
</dbReference>
<sequence>MAENLLEKQGWVLRCLIRNPVATTFRPGLPDPVSTDNPDETFQVLATLGFHGRKRKHGQHLSQAGISECSDGKDGKNIDVIIKAALDRDLKHISVPFLPKDINRGKLEKVSMNHVSFHFIPARLWKGFKSLDNKKEHSETDKQFEETRKAAIREITKTAITEGKTKQFGGGSAAALNFQKEKQNQRYQTPSSGGVTGVAVTNTPSNSNVSSNSSNTGIYRQLSSGVDDNALQRLVEMGFPREQSITALKEHSDDVDAALNSLLSSQKQSTNPRQDRGGSGRGGSGGRGRGRGKGRGRNRDVDDDDYEEDDMQSKPSGRTTLFDFLESQLGPAKTAEKSKPEQNMSQFRNDTGGYKQQDRYERDNRDYDNKAQRGRKQYGQNDQRSCDRQPQSVRDAGIAFVHGKGEPKPNRESNDYAENRSRGGRSSNQYQRYNDQPRRNNDDSRPPRDYSGRQDRYHNDRYQQSKQEQYSGSTDSFSGKPSNTNRRQNSAEGYGGEQRTNNRQDTRYNRYDDRHKYQQQQNHFKQDWNQENRERDNRRRDAPGSAPSVLRTQPPVVSNPVELPTQVPLMQQPPLHPTMHWRNGDKCLAKYWEDKKFYPAIIHAVDTKLPTAVVYFTEYGNYEEIFASDIKPLPASAVDSNVPPTIGGKPRVYENFEGPVSGVLEFRHGGGGNYRRQDPGQYAPQNKERRPPTKPQQQYYQPPGARK</sequence>
<name>A0ABM0MFL0_SACKO</name>